<dbReference type="Proteomes" id="UP001147830">
    <property type="component" value="Unassembled WGS sequence"/>
</dbReference>
<dbReference type="EMBL" id="JAOANI010000019">
    <property type="protein sequence ID" value="MCT7359643.1"/>
    <property type="molecule type" value="Genomic_DNA"/>
</dbReference>
<dbReference type="Gene3D" id="3.40.50.150">
    <property type="entry name" value="Vaccinia Virus protein VP39"/>
    <property type="match status" value="1"/>
</dbReference>
<keyword evidence="2" id="KW-0489">Methyltransferase</keyword>
<dbReference type="GO" id="GO:0032259">
    <property type="term" value="P:methylation"/>
    <property type="evidence" value="ECO:0007669"/>
    <property type="project" value="UniProtKB-KW"/>
</dbReference>
<accession>A0A9X3AT29</accession>
<evidence type="ECO:0000313" key="3">
    <source>
        <dbReference type="Proteomes" id="UP001147830"/>
    </source>
</evidence>
<reference evidence="2" key="2">
    <citation type="submission" date="2022-08" db="EMBL/GenBank/DDBJ databases">
        <authorList>
            <person name="Dong C."/>
        </authorList>
    </citation>
    <scope>NUCLEOTIDE SEQUENCE</scope>
    <source>
        <strain evidence="2">59MF3M-4</strain>
    </source>
</reference>
<evidence type="ECO:0000259" key="1">
    <source>
        <dbReference type="Pfam" id="PF08241"/>
    </source>
</evidence>
<gene>
    <name evidence="2" type="ORF">NYR02_11520</name>
</gene>
<feature type="domain" description="Methyltransferase type 11" evidence="1">
    <location>
        <begin position="41"/>
        <end position="129"/>
    </location>
</feature>
<dbReference type="GO" id="GO:0008757">
    <property type="term" value="F:S-adenosylmethionine-dependent methyltransferase activity"/>
    <property type="evidence" value="ECO:0007669"/>
    <property type="project" value="InterPro"/>
</dbReference>
<dbReference type="InterPro" id="IPR013216">
    <property type="entry name" value="Methyltransf_11"/>
</dbReference>
<organism evidence="2 3">
    <name type="scientific">Thalassolituus pacificus</name>
    <dbReference type="NCBI Taxonomy" id="2975440"/>
    <lineage>
        <taxon>Bacteria</taxon>
        <taxon>Pseudomonadati</taxon>
        <taxon>Pseudomonadota</taxon>
        <taxon>Gammaproteobacteria</taxon>
        <taxon>Oceanospirillales</taxon>
        <taxon>Oceanospirillaceae</taxon>
        <taxon>Thalassolituus</taxon>
    </lineage>
</organism>
<sequence length="256" mass="29216">MNTVGSRIKPEIYQRWLQRPATQRLLALEAGWLRDWVSQLHGGHLLYTGIDSDPRFLQRSRLQHSFRMGLPWQRGVVAAQGEMRDGAWPFADESLDVVVLQHSLDMSHRPHQMIREAARTVMPNGYLIVVGFNPYSWWGGIRWLRTFSTELPWLTNPVSESRLRDWLLLLDFRVEQVSPVAHTWPLSIVSESVSRRIDRVLAGTHWLPANAYVLVARKTVAGLTPIRPRRWQLPEASFGMASPVASSVAGTQHCGK</sequence>
<reference evidence="2" key="1">
    <citation type="journal article" date="2022" name="Front. Microbiol.">
        <title>Genome-based taxonomic rearrangement of Oceanobacter-related bacteria including the description of Thalassolituus hydrocarbonoclasticus sp. nov. and Thalassolituus pacificus sp. nov. and emended description of the genus Thalassolituus.</title>
        <authorList>
            <person name="Dong C."/>
            <person name="Wei L."/>
            <person name="Wang J."/>
            <person name="Lai Q."/>
            <person name="Huang Z."/>
            <person name="Shao Z."/>
        </authorList>
    </citation>
    <scope>NUCLEOTIDE SEQUENCE</scope>
    <source>
        <strain evidence="2">59MF3M-4</strain>
    </source>
</reference>
<evidence type="ECO:0000313" key="2">
    <source>
        <dbReference type="EMBL" id="MCT7359643.1"/>
    </source>
</evidence>
<dbReference type="AlphaFoldDB" id="A0A9X3AT29"/>
<dbReference type="RefSeq" id="WP_260976507.1">
    <property type="nucleotide sequence ID" value="NZ_JAOANI010000019.1"/>
</dbReference>
<proteinExistence type="predicted"/>
<dbReference type="SUPFAM" id="SSF53335">
    <property type="entry name" value="S-adenosyl-L-methionine-dependent methyltransferases"/>
    <property type="match status" value="1"/>
</dbReference>
<keyword evidence="3" id="KW-1185">Reference proteome</keyword>
<keyword evidence="2" id="KW-0808">Transferase</keyword>
<comment type="caution">
    <text evidence="2">The sequence shown here is derived from an EMBL/GenBank/DDBJ whole genome shotgun (WGS) entry which is preliminary data.</text>
</comment>
<dbReference type="CDD" id="cd02440">
    <property type="entry name" value="AdoMet_MTases"/>
    <property type="match status" value="1"/>
</dbReference>
<dbReference type="InterPro" id="IPR029063">
    <property type="entry name" value="SAM-dependent_MTases_sf"/>
</dbReference>
<dbReference type="Pfam" id="PF08241">
    <property type="entry name" value="Methyltransf_11"/>
    <property type="match status" value="1"/>
</dbReference>
<protein>
    <submittedName>
        <fullName evidence="2">Class I SAM-dependent methyltransferase</fullName>
    </submittedName>
</protein>
<name>A0A9X3AT29_9GAMM</name>